<dbReference type="AlphaFoldDB" id="A0A1Y1N9C4"/>
<feature type="region of interest" description="Disordered" evidence="1">
    <location>
        <begin position="76"/>
        <end position="104"/>
    </location>
</feature>
<protein>
    <submittedName>
        <fullName evidence="2">Uncharacterized protein</fullName>
    </submittedName>
</protein>
<accession>A0A1Y1N9C4</accession>
<evidence type="ECO:0000256" key="1">
    <source>
        <dbReference type="SAM" id="MobiDB-lite"/>
    </source>
</evidence>
<reference evidence="2" key="1">
    <citation type="journal article" date="2016" name="Sci. Rep.">
        <title>Molecular characterization of firefly nuptial gifts: a multi-omics approach sheds light on postcopulatory sexual selection.</title>
        <authorList>
            <person name="Al-Wathiqui N."/>
            <person name="Fallon T.R."/>
            <person name="South A."/>
            <person name="Weng J.K."/>
            <person name="Lewis S.M."/>
        </authorList>
    </citation>
    <scope>NUCLEOTIDE SEQUENCE</scope>
</reference>
<proteinExistence type="predicted"/>
<organism evidence="2">
    <name type="scientific">Photinus pyralis</name>
    <name type="common">Common eastern firefly</name>
    <name type="synonym">Lampyris pyralis</name>
    <dbReference type="NCBI Taxonomy" id="7054"/>
    <lineage>
        <taxon>Eukaryota</taxon>
        <taxon>Metazoa</taxon>
        <taxon>Ecdysozoa</taxon>
        <taxon>Arthropoda</taxon>
        <taxon>Hexapoda</taxon>
        <taxon>Insecta</taxon>
        <taxon>Pterygota</taxon>
        <taxon>Neoptera</taxon>
        <taxon>Endopterygota</taxon>
        <taxon>Coleoptera</taxon>
        <taxon>Polyphaga</taxon>
        <taxon>Elateriformia</taxon>
        <taxon>Elateroidea</taxon>
        <taxon>Lampyridae</taxon>
        <taxon>Lampyrinae</taxon>
        <taxon>Photinus</taxon>
    </lineage>
</organism>
<evidence type="ECO:0000313" key="2">
    <source>
        <dbReference type="EMBL" id="JAV93225.1"/>
    </source>
</evidence>
<name>A0A1Y1N9C4_PHOPY</name>
<sequence length="241" mass="27129">MNTKRRSGIIAQQRISCFEVCLFDKKLPLLQHNVTIRTGASAAIRPCSSIYIVHPLNLIDTNFAYQGLSMSGTKKHDEKLAKEEKVHHLSRKDAPLKNSDSHNCLKQPKTFEEKENCKLVEKVSTKKMRLFGKYFQVHKKLYIPLPGIFSRNRLYKAQSCGSLIRDKISQNPDVIMRNRQRAASVIRNSIGSESDINQNLGLKQGKDRKAATAVQLNNVCTELTGICATHLGHASKCCSFC</sequence>
<dbReference type="EMBL" id="GEZM01012084">
    <property type="protein sequence ID" value="JAV93225.1"/>
    <property type="molecule type" value="Transcribed_RNA"/>
</dbReference>
<feature type="compositionally biased region" description="Basic and acidic residues" evidence="1">
    <location>
        <begin position="76"/>
        <end position="95"/>
    </location>
</feature>